<accession>A0A494XA63</accession>
<evidence type="ECO:0000256" key="7">
    <source>
        <dbReference type="ARBA" id="ARBA00023239"/>
    </source>
</evidence>
<protein>
    <recommendedName>
        <fullName evidence="8">Abasic site processing protein</fullName>
        <ecNumber evidence="8">3.4.-.-</ecNumber>
    </recommendedName>
</protein>
<dbReference type="RefSeq" id="WP_121091112.1">
    <property type="nucleotide sequence ID" value="NZ_RBZU01000018.1"/>
</dbReference>
<dbReference type="Gene3D" id="3.90.1680.10">
    <property type="entry name" value="SOS response associated peptidase-like"/>
    <property type="match status" value="1"/>
</dbReference>
<keyword evidence="6" id="KW-0238">DNA-binding</keyword>
<evidence type="ECO:0000313" key="10">
    <source>
        <dbReference type="Proteomes" id="UP000270342"/>
    </source>
</evidence>
<dbReference type="GO" id="GO:0106300">
    <property type="term" value="P:protein-DNA covalent cross-linking repair"/>
    <property type="evidence" value="ECO:0007669"/>
    <property type="project" value="InterPro"/>
</dbReference>
<dbReference type="Pfam" id="PF02586">
    <property type="entry name" value="SRAP"/>
    <property type="match status" value="1"/>
</dbReference>
<keyword evidence="4 8" id="KW-0378">Hydrolase</keyword>
<dbReference type="OrthoDB" id="6192129at2"/>
<dbReference type="InterPro" id="IPR036590">
    <property type="entry name" value="SRAP-like"/>
</dbReference>
<evidence type="ECO:0000256" key="5">
    <source>
        <dbReference type="ARBA" id="ARBA00023124"/>
    </source>
</evidence>
<dbReference type="PANTHER" id="PTHR13604:SF0">
    <property type="entry name" value="ABASIC SITE PROCESSING PROTEIN HMCES"/>
    <property type="match status" value="1"/>
</dbReference>
<keyword evidence="2 8" id="KW-0645">Protease</keyword>
<sequence>MCGRIAQYRDARAYAHALTLTSPVYLFDPADRRPGFNLAPGAHPLAVLPDQSIRAIRWGYRPAWAAEQHLPQAIHARSDSAASSGYFRDMWRSGRIIIPLDGWYEWRNEGGRSQPYFVHPREDGPVLVAGLSNVANPLDHLRGDGLVLVTIANAGGLVDAHSQRPLVLGAHDAQRWLDASLDAPDVADLARPARGDADGLVWHRVSPNVNRATSDEATLIETID</sequence>
<comment type="caution">
    <text evidence="9">The sequence shown here is derived from an EMBL/GenBank/DDBJ whole genome shotgun (WGS) entry which is preliminary data.</text>
</comment>
<name>A0A494XA63_9BURK</name>
<dbReference type="AlphaFoldDB" id="A0A494XA63"/>
<dbReference type="GO" id="GO:0016829">
    <property type="term" value="F:lyase activity"/>
    <property type="evidence" value="ECO:0007669"/>
    <property type="project" value="UniProtKB-KW"/>
</dbReference>
<dbReference type="SUPFAM" id="SSF143081">
    <property type="entry name" value="BB1717-like"/>
    <property type="match status" value="1"/>
</dbReference>
<dbReference type="EMBL" id="RBZU01000018">
    <property type="protein sequence ID" value="RKP45019.1"/>
    <property type="molecule type" value="Genomic_DNA"/>
</dbReference>
<dbReference type="GO" id="GO:0003697">
    <property type="term" value="F:single-stranded DNA binding"/>
    <property type="evidence" value="ECO:0007669"/>
    <property type="project" value="InterPro"/>
</dbReference>
<comment type="similarity">
    <text evidence="1 8">Belongs to the SOS response-associated peptidase family.</text>
</comment>
<evidence type="ECO:0000256" key="8">
    <source>
        <dbReference type="RuleBase" id="RU364100"/>
    </source>
</evidence>
<dbReference type="PANTHER" id="PTHR13604">
    <property type="entry name" value="DC12-RELATED"/>
    <property type="match status" value="1"/>
</dbReference>
<keyword evidence="10" id="KW-1185">Reference proteome</keyword>
<proteinExistence type="inferred from homology"/>
<evidence type="ECO:0000256" key="2">
    <source>
        <dbReference type="ARBA" id="ARBA00022670"/>
    </source>
</evidence>
<keyword evidence="5" id="KW-0190">Covalent protein-DNA linkage</keyword>
<evidence type="ECO:0000256" key="1">
    <source>
        <dbReference type="ARBA" id="ARBA00008136"/>
    </source>
</evidence>
<dbReference type="InterPro" id="IPR003738">
    <property type="entry name" value="SRAP"/>
</dbReference>
<dbReference type="GO" id="GO:0006508">
    <property type="term" value="P:proteolysis"/>
    <property type="evidence" value="ECO:0007669"/>
    <property type="project" value="UniProtKB-KW"/>
</dbReference>
<dbReference type="EC" id="3.4.-.-" evidence="8"/>
<evidence type="ECO:0000313" key="9">
    <source>
        <dbReference type="EMBL" id="RKP45019.1"/>
    </source>
</evidence>
<dbReference type="Proteomes" id="UP000270342">
    <property type="component" value="Unassembled WGS sequence"/>
</dbReference>
<gene>
    <name evidence="9" type="ORF">D7S86_26650</name>
</gene>
<evidence type="ECO:0000256" key="6">
    <source>
        <dbReference type="ARBA" id="ARBA00023125"/>
    </source>
</evidence>
<keyword evidence="7" id="KW-0456">Lyase</keyword>
<reference evidence="9 10" key="1">
    <citation type="submission" date="2018-10" db="EMBL/GenBank/DDBJ databases">
        <title>Robbsia sp. DHC34, isolated from soil.</title>
        <authorList>
            <person name="Gao Z.-H."/>
            <person name="Qiu L.-H."/>
        </authorList>
    </citation>
    <scope>NUCLEOTIDE SEQUENCE [LARGE SCALE GENOMIC DNA]</scope>
    <source>
        <strain evidence="9 10">DHC34</strain>
    </source>
</reference>
<keyword evidence="3" id="KW-0227">DNA damage</keyword>
<evidence type="ECO:0000256" key="4">
    <source>
        <dbReference type="ARBA" id="ARBA00022801"/>
    </source>
</evidence>
<evidence type="ECO:0000256" key="3">
    <source>
        <dbReference type="ARBA" id="ARBA00022763"/>
    </source>
</evidence>
<organism evidence="9 10">
    <name type="scientific">Pararobbsia silviterrae</name>
    <dbReference type="NCBI Taxonomy" id="1792498"/>
    <lineage>
        <taxon>Bacteria</taxon>
        <taxon>Pseudomonadati</taxon>
        <taxon>Pseudomonadota</taxon>
        <taxon>Betaproteobacteria</taxon>
        <taxon>Burkholderiales</taxon>
        <taxon>Burkholderiaceae</taxon>
        <taxon>Pararobbsia</taxon>
    </lineage>
</organism>
<dbReference type="GO" id="GO:0008233">
    <property type="term" value="F:peptidase activity"/>
    <property type="evidence" value="ECO:0007669"/>
    <property type="project" value="UniProtKB-KW"/>
</dbReference>